<dbReference type="CDD" id="cd01949">
    <property type="entry name" value="GGDEF"/>
    <property type="match status" value="1"/>
</dbReference>
<feature type="domain" description="EAL" evidence="3">
    <location>
        <begin position="339"/>
        <end position="588"/>
    </location>
</feature>
<organism evidence="5 6">
    <name type="scientific">Kaustia mangrovi</name>
    <dbReference type="NCBI Taxonomy" id="2593653"/>
    <lineage>
        <taxon>Bacteria</taxon>
        <taxon>Pseudomonadati</taxon>
        <taxon>Pseudomonadota</taxon>
        <taxon>Alphaproteobacteria</taxon>
        <taxon>Hyphomicrobiales</taxon>
        <taxon>Parvibaculaceae</taxon>
        <taxon>Kaustia</taxon>
    </lineage>
</organism>
<gene>
    <name evidence="5" type="ORF">HW532_05940</name>
</gene>
<feature type="region of interest" description="Disordered" evidence="1">
    <location>
        <begin position="1"/>
        <end position="26"/>
    </location>
</feature>
<dbReference type="AlphaFoldDB" id="A0A7S8HBA4"/>
<dbReference type="PROSITE" id="PS50113">
    <property type="entry name" value="PAC"/>
    <property type="match status" value="1"/>
</dbReference>
<sequence length="641" mass="69948">MVKDRASNAHGIRDGSARGDAGHARADDGELSVRQAVIAAGGVAYRWSVGSDRIVWSDNVADVLADADPSLIATGRGYASLLDADSTDTRYDAVMAGDRIDHGAGVPFQVEYRLRPRGRATPDAVWVEDAGRWFAGSDGRPAEVFGMIRNVSERREREEQLRYLSTYDPLTGLLNSNRLAEALEDTLSRAQRAGTSCALLLVTIDNLDTVNEAYGFDIADTVITTVCARLEAIMRTGDVIGRFAGNRFGLVLDNCRDDEMAVAAERFLASVRDTVVETGHGPVWSTISIGGVALPRYGDTMRDAIGRAEEALTEARRHPGDCFVAYRPSEERSRRRSRNMHAASEILAALKEDRLVLAYQPIIDAQTGRPVMYEALLRLARSPDELAPASDIVPVAEELGLIRLIDLRVLDMVLETLKRYPAIRLSANISGVTATDPRWFASFVERVRDNVDIADRLVVEVTETTALYDLEDTARFIAQLRELGCAVAVDDFGAGYSSFRNLKELNVDIVKLDGSFSKNLHGNAANQIFMRSLIGLAGSFGLRTVAEWVETPEDAELLKGWGIDLLQGYLFGKAETGAPWQTATADAPPASFPNSDGYSAISTALSDLNRLLSRRTGRPSDGTLRDNDNAPCGPEKPPRRD</sequence>
<name>A0A7S8HBA4_9HYPH</name>
<evidence type="ECO:0000313" key="5">
    <source>
        <dbReference type="EMBL" id="QPC42284.1"/>
    </source>
</evidence>
<dbReference type="Gene3D" id="3.30.450.20">
    <property type="entry name" value="PAS domain"/>
    <property type="match status" value="1"/>
</dbReference>
<dbReference type="InterPro" id="IPR000700">
    <property type="entry name" value="PAS-assoc_C"/>
</dbReference>
<keyword evidence="6" id="KW-1185">Reference proteome</keyword>
<dbReference type="GO" id="GO:0071111">
    <property type="term" value="F:cyclic-guanylate-specific phosphodiesterase activity"/>
    <property type="evidence" value="ECO:0007669"/>
    <property type="project" value="InterPro"/>
</dbReference>
<feature type="domain" description="PAC" evidence="2">
    <location>
        <begin position="108"/>
        <end position="163"/>
    </location>
</feature>
<evidence type="ECO:0000259" key="4">
    <source>
        <dbReference type="PROSITE" id="PS50887"/>
    </source>
</evidence>
<evidence type="ECO:0000313" key="6">
    <source>
        <dbReference type="Proteomes" id="UP000593594"/>
    </source>
</evidence>
<dbReference type="SUPFAM" id="SSF141868">
    <property type="entry name" value="EAL domain-like"/>
    <property type="match status" value="1"/>
</dbReference>
<dbReference type="SMART" id="SM00267">
    <property type="entry name" value="GGDEF"/>
    <property type="match status" value="1"/>
</dbReference>
<evidence type="ECO:0000259" key="3">
    <source>
        <dbReference type="PROSITE" id="PS50883"/>
    </source>
</evidence>
<accession>A0A7S8HBA4</accession>
<dbReference type="NCBIfam" id="TIGR00254">
    <property type="entry name" value="GGDEF"/>
    <property type="match status" value="1"/>
</dbReference>
<proteinExistence type="predicted"/>
<dbReference type="CDD" id="cd01948">
    <property type="entry name" value="EAL"/>
    <property type="match status" value="1"/>
</dbReference>
<dbReference type="Pfam" id="PF00990">
    <property type="entry name" value="GGDEF"/>
    <property type="match status" value="1"/>
</dbReference>
<dbReference type="InterPro" id="IPR043128">
    <property type="entry name" value="Rev_trsase/Diguanyl_cyclase"/>
</dbReference>
<dbReference type="EMBL" id="CP058214">
    <property type="protein sequence ID" value="QPC42284.1"/>
    <property type="molecule type" value="Genomic_DNA"/>
</dbReference>
<reference evidence="5 6" key="1">
    <citation type="submission" date="2020-06" db="EMBL/GenBank/DDBJ databases">
        <title>Genome sequence of 2 isolates from Red Sea Mangroves.</title>
        <authorList>
            <person name="Sefrji F."/>
            <person name="Michoud G."/>
            <person name="Merlino G."/>
            <person name="Daffonchio D."/>
        </authorList>
    </citation>
    <scope>NUCLEOTIDE SEQUENCE [LARGE SCALE GENOMIC DNA]</scope>
    <source>
        <strain evidence="5 6">R1DC25</strain>
    </source>
</reference>
<feature type="domain" description="GGDEF" evidence="4">
    <location>
        <begin position="195"/>
        <end position="328"/>
    </location>
</feature>
<dbReference type="InterPro" id="IPR001633">
    <property type="entry name" value="EAL_dom"/>
</dbReference>
<dbReference type="Gene3D" id="3.20.20.450">
    <property type="entry name" value="EAL domain"/>
    <property type="match status" value="1"/>
</dbReference>
<dbReference type="InterPro" id="IPR050706">
    <property type="entry name" value="Cyclic-di-GMP_PDE-like"/>
</dbReference>
<protein>
    <submittedName>
        <fullName evidence="5">Bifunctional diguanylate cyclase/phosphodiesterase</fullName>
    </submittedName>
</protein>
<dbReference type="PANTHER" id="PTHR33121">
    <property type="entry name" value="CYCLIC DI-GMP PHOSPHODIESTERASE PDEF"/>
    <property type="match status" value="1"/>
</dbReference>
<dbReference type="Proteomes" id="UP000593594">
    <property type="component" value="Chromosome"/>
</dbReference>
<evidence type="ECO:0000259" key="2">
    <source>
        <dbReference type="PROSITE" id="PS50113"/>
    </source>
</evidence>
<dbReference type="Gene3D" id="3.30.70.270">
    <property type="match status" value="1"/>
</dbReference>
<dbReference type="PROSITE" id="PS50887">
    <property type="entry name" value="GGDEF"/>
    <property type="match status" value="1"/>
</dbReference>
<dbReference type="KEGG" id="kmn:HW532_05940"/>
<dbReference type="Pfam" id="PF00563">
    <property type="entry name" value="EAL"/>
    <property type="match status" value="1"/>
</dbReference>
<dbReference type="SMART" id="SM00052">
    <property type="entry name" value="EAL"/>
    <property type="match status" value="1"/>
</dbReference>
<feature type="region of interest" description="Disordered" evidence="1">
    <location>
        <begin position="612"/>
        <end position="641"/>
    </location>
</feature>
<evidence type="ECO:0000256" key="1">
    <source>
        <dbReference type="SAM" id="MobiDB-lite"/>
    </source>
</evidence>
<dbReference type="PROSITE" id="PS50883">
    <property type="entry name" value="EAL"/>
    <property type="match status" value="1"/>
</dbReference>
<dbReference type="SUPFAM" id="SSF55073">
    <property type="entry name" value="Nucleotide cyclase"/>
    <property type="match status" value="1"/>
</dbReference>
<dbReference type="RefSeq" id="WP_213163515.1">
    <property type="nucleotide sequence ID" value="NZ_CP058214.1"/>
</dbReference>
<dbReference type="InterPro" id="IPR035919">
    <property type="entry name" value="EAL_sf"/>
</dbReference>
<dbReference type="PANTHER" id="PTHR33121:SF79">
    <property type="entry name" value="CYCLIC DI-GMP PHOSPHODIESTERASE PDED-RELATED"/>
    <property type="match status" value="1"/>
</dbReference>
<dbReference type="InterPro" id="IPR029787">
    <property type="entry name" value="Nucleotide_cyclase"/>
</dbReference>
<dbReference type="InterPro" id="IPR000160">
    <property type="entry name" value="GGDEF_dom"/>
</dbReference>